<dbReference type="Gramene" id="TVU26495">
    <property type="protein sequence ID" value="TVU26495"/>
    <property type="gene ID" value="EJB05_29045"/>
</dbReference>
<sequence length="131" mass="14824">MRALDLFDEMLRCGIAPDAWSYNLPPPMHCLFRSGHPEDAYRVFADMAEKGVAPCAATYNTLLDGLFRAGHATNAYRMFRYLQRVGLPIGIVTYKLQHDDQRAVQVRQGGRYARMVLKELGRAEHAPNVIT</sequence>
<dbReference type="PROSITE" id="PS51375">
    <property type="entry name" value="PPR"/>
    <property type="match status" value="2"/>
</dbReference>
<feature type="non-terminal residue" evidence="5">
    <location>
        <position position="1"/>
    </location>
</feature>
<dbReference type="NCBIfam" id="TIGR00756">
    <property type="entry name" value="PPR"/>
    <property type="match status" value="2"/>
</dbReference>
<dbReference type="Proteomes" id="UP000324897">
    <property type="component" value="Chromosome 2"/>
</dbReference>
<dbReference type="PANTHER" id="PTHR47941">
    <property type="entry name" value="PENTATRICOPEPTIDE REPEAT-CONTAINING PROTEIN 3, MITOCHONDRIAL"/>
    <property type="match status" value="1"/>
</dbReference>
<proteinExistence type="inferred from homology"/>
<evidence type="ECO:0000313" key="6">
    <source>
        <dbReference type="Proteomes" id="UP000324897"/>
    </source>
</evidence>
<feature type="repeat" description="PPR" evidence="4">
    <location>
        <begin position="18"/>
        <end position="54"/>
    </location>
</feature>
<reference evidence="5 6" key="1">
    <citation type="journal article" date="2019" name="Sci. Rep.">
        <title>A high-quality genome of Eragrostis curvula grass provides insights into Poaceae evolution and supports new strategies to enhance forage quality.</title>
        <authorList>
            <person name="Carballo J."/>
            <person name="Santos B.A.C.M."/>
            <person name="Zappacosta D."/>
            <person name="Garbus I."/>
            <person name="Selva J.P."/>
            <person name="Gallo C.A."/>
            <person name="Diaz A."/>
            <person name="Albertini E."/>
            <person name="Caccamo M."/>
            <person name="Echenique V."/>
        </authorList>
    </citation>
    <scope>NUCLEOTIDE SEQUENCE [LARGE SCALE GENOMIC DNA]</scope>
    <source>
        <strain evidence="6">cv. Victoria</strain>
        <tissue evidence="5">Leaf</tissue>
    </source>
</reference>
<accession>A0A5J9USJ3</accession>
<dbReference type="Pfam" id="PF01535">
    <property type="entry name" value="PPR"/>
    <property type="match status" value="1"/>
</dbReference>
<dbReference type="InterPro" id="IPR011990">
    <property type="entry name" value="TPR-like_helical_dom_sf"/>
</dbReference>
<evidence type="ECO:0000313" key="5">
    <source>
        <dbReference type="EMBL" id="TVU26495.1"/>
    </source>
</evidence>
<dbReference type="Pfam" id="PF13041">
    <property type="entry name" value="PPR_2"/>
    <property type="match status" value="1"/>
</dbReference>
<evidence type="ECO:0000256" key="3">
    <source>
        <dbReference type="ARBA" id="ARBA00022946"/>
    </source>
</evidence>
<evidence type="ECO:0000256" key="4">
    <source>
        <dbReference type="PROSITE-ProRule" id="PRU00708"/>
    </source>
</evidence>
<gene>
    <name evidence="5" type="ORF">EJB05_29045</name>
</gene>
<comment type="caution">
    <text evidence="5">The sequence shown here is derived from an EMBL/GenBank/DDBJ whole genome shotgun (WGS) entry which is preliminary data.</text>
</comment>
<keyword evidence="6" id="KW-1185">Reference proteome</keyword>
<evidence type="ECO:0000256" key="1">
    <source>
        <dbReference type="ARBA" id="ARBA00007626"/>
    </source>
</evidence>
<keyword evidence="2" id="KW-0677">Repeat</keyword>
<feature type="repeat" description="PPR" evidence="4">
    <location>
        <begin position="55"/>
        <end position="89"/>
    </location>
</feature>
<dbReference type="Gene3D" id="1.25.40.10">
    <property type="entry name" value="Tetratricopeptide repeat domain"/>
    <property type="match status" value="1"/>
</dbReference>
<dbReference type="EMBL" id="RWGY01000013">
    <property type="protein sequence ID" value="TVU26495.1"/>
    <property type="molecule type" value="Genomic_DNA"/>
</dbReference>
<keyword evidence="3" id="KW-0809">Transit peptide</keyword>
<evidence type="ECO:0000256" key="2">
    <source>
        <dbReference type="ARBA" id="ARBA00022737"/>
    </source>
</evidence>
<name>A0A5J9USJ3_9POAL</name>
<protein>
    <recommendedName>
        <fullName evidence="7">Pentacotripeptide-repeat region of PRORP domain-containing protein</fullName>
    </recommendedName>
</protein>
<evidence type="ECO:0008006" key="7">
    <source>
        <dbReference type="Google" id="ProtNLM"/>
    </source>
</evidence>
<dbReference type="AlphaFoldDB" id="A0A5J9USJ3"/>
<comment type="similarity">
    <text evidence="1">Belongs to the PPR family. P subfamily.</text>
</comment>
<dbReference type="InterPro" id="IPR002885">
    <property type="entry name" value="PPR_rpt"/>
</dbReference>
<organism evidence="5 6">
    <name type="scientific">Eragrostis curvula</name>
    <name type="common">weeping love grass</name>
    <dbReference type="NCBI Taxonomy" id="38414"/>
    <lineage>
        <taxon>Eukaryota</taxon>
        <taxon>Viridiplantae</taxon>
        <taxon>Streptophyta</taxon>
        <taxon>Embryophyta</taxon>
        <taxon>Tracheophyta</taxon>
        <taxon>Spermatophyta</taxon>
        <taxon>Magnoliopsida</taxon>
        <taxon>Liliopsida</taxon>
        <taxon>Poales</taxon>
        <taxon>Poaceae</taxon>
        <taxon>PACMAD clade</taxon>
        <taxon>Chloridoideae</taxon>
        <taxon>Eragrostideae</taxon>
        <taxon>Eragrostidinae</taxon>
        <taxon>Eragrostis</taxon>
    </lineage>
</organism>
<dbReference type="OrthoDB" id="185373at2759"/>